<organism evidence="1">
    <name type="scientific">Sphingobacterium sp. (strain 21)</name>
    <dbReference type="NCBI Taxonomy" id="743722"/>
    <lineage>
        <taxon>Bacteria</taxon>
        <taxon>Pseudomonadati</taxon>
        <taxon>Bacteroidota</taxon>
        <taxon>Sphingobacteriia</taxon>
        <taxon>Sphingobacteriales</taxon>
        <taxon>Sphingobacteriaceae</taxon>
        <taxon>Sphingobacterium</taxon>
    </lineage>
</organism>
<name>F4C9E7_SPHS2</name>
<dbReference type="EMBL" id="CP002584">
    <property type="protein sequence ID" value="ADZ80437.1"/>
    <property type="molecule type" value="Genomic_DNA"/>
</dbReference>
<gene>
    <name evidence="1" type="ordered locus">Sph21_3903</name>
</gene>
<proteinExistence type="predicted"/>
<reference evidence="1" key="1">
    <citation type="submission" date="2011-03" db="EMBL/GenBank/DDBJ databases">
        <title>Complete sequence of Sphingobacterium sp. 21.</title>
        <authorList>
            <consortium name="US DOE Joint Genome Institute"/>
            <person name="Lucas S."/>
            <person name="Copeland A."/>
            <person name="Lapidus A."/>
            <person name="Cheng J.-F."/>
            <person name="Goodwin L."/>
            <person name="Pitluck S."/>
            <person name="Davenport K."/>
            <person name="Detter J.C."/>
            <person name="Han C."/>
            <person name="Tapia R."/>
            <person name="Land M."/>
            <person name="Hauser L."/>
            <person name="Kyrpides N."/>
            <person name="Ivanova N."/>
            <person name="Ovchinnikova G."/>
            <person name="Pagani I."/>
            <person name="Siebers A.K."/>
            <person name="Allgaier M."/>
            <person name="Thelen M.P."/>
            <person name="Hugenholtz P."/>
            <person name="Woyke T."/>
        </authorList>
    </citation>
    <scope>NUCLEOTIDE SEQUENCE</scope>
    <source>
        <strain evidence="1">21</strain>
    </source>
</reference>
<sequence>MTTPNLFILASGNATPNENVPDECGKIKVILKNYKSNLQNVHAGLGIAHSRSPPFLLKNVAGNDVFSYFYVVTYYNRSLYSIDL</sequence>
<dbReference type="KEGG" id="shg:Sph21_3903"/>
<dbReference type="HOGENOM" id="CLU_2525833_0_0_10"/>
<accession>F4C9E7</accession>
<protein>
    <submittedName>
        <fullName evidence="1">Uncharacterized protein</fullName>
    </submittedName>
</protein>
<evidence type="ECO:0000313" key="1">
    <source>
        <dbReference type="EMBL" id="ADZ80437.1"/>
    </source>
</evidence>
<dbReference type="AlphaFoldDB" id="F4C9E7"/>
<dbReference type="STRING" id="743722.Sph21_3903"/>